<evidence type="ECO:0000256" key="3">
    <source>
        <dbReference type="ARBA" id="ARBA00022692"/>
    </source>
</evidence>
<dbReference type="EMBL" id="CP073767">
    <property type="protein sequence ID" value="UWZ59730.1"/>
    <property type="molecule type" value="Genomic_DNA"/>
</dbReference>
<keyword evidence="2" id="KW-1003">Cell membrane</keyword>
<dbReference type="GO" id="GO:0005886">
    <property type="term" value="C:plasma membrane"/>
    <property type="evidence" value="ECO:0007669"/>
    <property type="project" value="UniProtKB-SubCell"/>
</dbReference>
<comment type="subcellular location">
    <subcellularLocation>
        <location evidence="1">Cell membrane</location>
        <topology evidence="1">Multi-pass membrane protein</topology>
    </subcellularLocation>
</comment>
<feature type="transmembrane region" description="Helical" evidence="6">
    <location>
        <begin position="62"/>
        <end position="82"/>
    </location>
</feature>
<accession>A0A9Q9IUN1</accession>
<gene>
    <name evidence="7" type="ORF">Daura_24265</name>
</gene>
<evidence type="ECO:0000256" key="4">
    <source>
        <dbReference type="ARBA" id="ARBA00022989"/>
    </source>
</evidence>
<keyword evidence="8" id="KW-1185">Reference proteome</keyword>
<feature type="transmembrane region" description="Helical" evidence="6">
    <location>
        <begin position="102"/>
        <end position="124"/>
    </location>
</feature>
<organism evidence="7 8">
    <name type="scientific">Dactylosporangium aurantiacum</name>
    <dbReference type="NCBI Taxonomy" id="35754"/>
    <lineage>
        <taxon>Bacteria</taxon>
        <taxon>Bacillati</taxon>
        <taxon>Actinomycetota</taxon>
        <taxon>Actinomycetes</taxon>
        <taxon>Micromonosporales</taxon>
        <taxon>Micromonosporaceae</taxon>
        <taxon>Dactylosporangium</taxon>
    </lineage>
</organism>
<dbReference type="KEGG" id="daur:Daura_24265"/>
<evidence type="ECO:0000256" key="5">
    <source>
        <dbReference type="ARBA" id="ARBA00023136"/>
    </source>
</evidence>
<evidence type="ECO:0000313" key="7">
    <source>
        <dbReference type="EMBL" id="UWZ59730.1"/>
    </source>
</evidence>
<feature type="transmembrane region" description="Helical" evidence="6">
    <location>
        <begin position="210"/>
        <end position="229"/>
    </location>
</feature>
<feature type="transmembrane region" description="Helical" evidence="6">
    <location>
        <begin position="170"/>
        <end position="190"/>
    </location>
</feature>
<name>A0A9Q9IUN1_9ACTN</name>
<dbReference type="InterPro" id="IPR019108">
    <property type="entry name" value="Caa3_assmbl_CtaG-rel"/>
</dbReference>
<evidence type="ECO:0000313" key="8">
    <source>
        <dbReference type="Proteomes" id="UP001058003"/>
    </source>
</evidence>
<dbReference type="Pfam" id="PF09678">
    <property type="entry name" value="Caa3_CtaG"/>
    <property type="match status" value="1"/>
</dbReference>
<proteinExistence type="predicted"/>
<dbReference type="Proteomes" id="UP001058003">
    <property type="component" value="Chromosome"/>
</dbReference>
<reference evidence="7" key="1">
    <citation type="submission" date="2021-04" db="EMBL/GenBank/DDBJ databases">
        <title>Dactylosporangium aurantiacum NRRL B-8018 full assembly.</title>
        <authorList>
            <person name="Hartkoorn R.C."/>
            <person name="Beaudoing E."/>
            <person name="Hot D."/>
        </authorList>
    </citation>
    <scope>NUCLEOTIDE SEQUENCE</scope>
    <source>
        <strain evidence="7">NRRL B-8018</strain>
    </source>
</reference>
<evidence type="ECO:0000256" key="6">
    <source>
        <dbReference type="SAM" id="Phobius"/>
    </source>
</evidence>
<keyword evidence="5 6" id="KW-0472">Membrane</keyword>
<dbReference type="AlphaFoldDB" id="A0A9Q9IUN1"/>
<sequence length="252" mass="26146">MPALLLLAGACGYPALVCLPRRRRPWPWWRTATWFAGLGAAGWAVLGPPARGGFVAHSAGHLLLGMLAPLLVCAAAPVTLLLRGLPAGGARRVSRLLRGAPATALTHPVTAVLLNAGGLWLLYATPLYRVAVTDPTVGLLAHAHVFAAGCLLTAVLVGPDPMPHRAALPVRAAALVAFMAAHGILMKVLYAHPTAGVPAGEAQRGAALMYYGGDALDLVLLVLLGLRWYRAAGRTLSRPPAAPTGSPAWPPR</sequence>
<feature type="transmembrane region" description="Helical" evidence="6">
    <location>
        <begin position="136"/>
        <end position="158"/>
    </location>
</feature>
<protein>
    <submittedName>
        <fullName evidence="7">Cytochrome c oxidase assembly protein</fullName>
    </submittedName>
</protein>
<keyword evidence="4 6" id="KW-1133">Transmembrane helix</keyword>
<keyword evidence="3 6" id="KW-0812">Transmembrane</keyword>
<evidence type="ECO:0000256" key="1">
    <source>
        <dbReference type="ARBA" id="ARBA00004651"/>
    </source>
</evidence>
<evidence type="ECO:0000256" key="2">
    <source>
        <dbReference type="ARBA" id="ARBA00022475"/>
    </source>
</evidence>